<organism evidence="1 2">
    <name type="scientific">Spirosoma fluviale</name>
    <dbReference type="NCBI Taxonomy" id="1597977"/>
    <lineage>
        <taxon>Bacteria</taxon>
        <taxon>Pseudomonadati</taxon>
        <taxon>Bacteroidota</taxon>
        <taxon>Cytophagia</taxon>
        <taxon>Cytophagales</taxon>
        <taxon>Cytophagaceae</taxon>
        <taxon>Spirosoma</taxon>
    </lineage>
</organism>
<name>A0A286GS68_9BACT</name>
<dbReference type="AlphaFoldDB" id="A0A286GS68"/>
<evidence type="ECO:0000313" key="2">
    <source>
        <dbReference type="Proteomes" id="UP000219452"/>
    </source>
</evidence>
<keyword evidence="2" id="KW-1185">Reference proteome</keyword>
<sequence length="78" mass="8618">MSFVIVDVESPVVDELDIVDVVSLIIVDVESDTAVVDSVFVLEQAVASAIIERMKNADFAMLSLKLRLLVYFNTINTE</sequence>
<protein>
    <submittedName>
        <fullName evidence="1">Uncharacterized protein</fullName>
    </submittedName>
</protein>
<gene>
    <name evidence="1" type="ORF">SAMN06269250_6073</name>
</gene>
<proteinExistence type="predicted"/>
<accession>A0A286GS68</accession>
<reference evidence="2" key="1">
    <citation type="submission" date="2017-09" db="EMBL/GenBank/DDBJ databases">
        <authorList>
            <person name="Varghese N."/>
            <person name="Submissions S."/>
        </authorList>
    </citation>
    <scope>NUCLEOTIDE SEQUENCE [LARGE SCALE GENOMIC DNA]</scope>
    <source>
        <strain evidence="2">DSM 29961</strain>
    </source>
</reference>
<dbReference type="EMBL" id="OCNH01000008">
    <property type="protein sequence ID" value="SOD98415.1"/>
    <property type="molecule type" value="Genomic_DNA"/>
</dbReference>
<evidence type="ECO:0000313" key="1">
    <source>
        <dbReference type="EMBL" id="SOD98415.1"/>
    </source>
</evidence>
<dbReference type="RefSeq" id="WP_245878012.1">
    <property type="nucleotide sequence ID" value="NZ_OCNH01000008.1"/>
</dbReference>
<dbReference type="Proteomes" id="UP000219452">
    <property type="component" value="Unassembled WGS sequence"/>
</dbReference>